<protein>
    <recommendedName>
        <fullName evidence="2">Prolow-density lipoprotein receptor-related protein 1-like beta-propeller domain-containing protein</fullName>
    </recommendedName>
</protein>
<dbReference type="Pfam" id="PF16472">
    <property type="entry name" value="DUF5050"/>
    <property type="match status" value="1"/>
</dbReference>
<accession>A0A1H3FSA2</accession>
<dbReference type="SUPFAM" id="SSF69304">
    <property type="entry name" value="Tricorn protease N-terminal domain"/>
    <property type="match status" value="1"/>
</dbReference>
<organism evidence="3 4">
    <name type="scientific">Lachnobacterium bovis DSM 14045</name>
    <dbReference type="NCBI Taxonomy" id="1122142"/>
    <lineage>
        <taxon>Bacteria</taxon>
        <taxon>Bacillati</taxon>
        <taxon>Bacillota</taxon>
        <taxon>Clostridia</taxon>
        <taxon>Lachnospirales</taxon>
        <taxon>Lachnospiraceae</taxon>
        <taxon>Lachnobacterium</taxon>
    </lineage>
</organism>
<proteinExistence type="predicted"/>
<keyword evidence="1" id="KW-1133">Transmembrane helix</keyword>
<dbReference type="STRING" id="1122142.SAMN02910414_00364"/>
<keyword evidence="1" id="KW-0812">Transmembrane</keyword>
<evidence type="ECO:0000313" key="4">
    <source>
        <dbReference type="Proteomes" id="UP000183918"/>
    </source>
</evidence>
<sequence length="340" mass="39253">MKKKIKSIIGLVILIIIIGVCLFSYFNSRKKNVTIMNTSFVNGNTPGNLYNAGLFCESDNVIYFANPRDEFKLYKMNSDLTNPEKINDDSVMYINADKNYLYYVRNNTKSDNDYSFFSYNNNSLCRINKAKPGKALILDQDPCIYASLLGNYIYYLHYDDENATSLYKVCIDGTNRTQVMPTYIFTCSALEEAFYYNNTEKNGDLYKFSTNTDTSTLFYNCNCYRPIVDKNSNIYYMDVDNNYSLVKTTSGGQPKTIIKDRVDCYNVGSNIVVYQKNDPTQPGLFYKDLRKNEEPNEIKIGVFKNIHITSKYLFFTDYSSKEVYCAPVTAPENFKVFLNK</sequence>
<keyword evidence="1" id="KW-0472">Membrane</keyword>
<reference evidence="3 4" key="1">
    <citation type="submission" date="2016-10" db="EMBL/GenBank/DDBJ databases">
        <authorList>
            <person name="de Groot N.N."/>
        </authorList>
    </citation>
    <scope>NUCLEOTIDE SEQUENCE [LARGE SCALE GENOMIC DNA]</scope>
    <source>
        <strain evidence="3 4">DSM 14045</strain>
    </source>
</reference>
<dbReference type="OrthoDB" id="1874702at2"/>
<dbReference type="RefSeq" id="WP_074715663.1">
    <property type="nucleotide sequence ID" value="NZ_FNPG01000005.1"/>
</dbReference>
<evidence type="ECO:0000256" key="1">
    <source>
        <dbReference type="SAM" id="Phobius"/>
    </source>
</evidence>
<evidence type="ECO:0000259" key="2">
    <source>
        <dbReference type="Pfam" id="PF16472"/>
    </source>
</evidence>
<feature type="domain" description="Prolow-density lipoprotein receptor-related protein 1-like beta-propeller" evidence="2">
    <location>
        <begin position="44"/>
        <end position="324"/>
    </location>
</feature>
<dbReference type="InterPro" id="IPR032485">
    <property type="entry name" value="LRP1-like_beta_prop"/>
</dbReference>
<gene>
    <name evidence="3" type="ORF">SAMN02910414_00364</name>
</gene>
<keyword evidence="4" id="KW-1185">Reference proteome</keyword>
<dbReference type="EMBL" id="FNPG01000005">
    <property type="protein sequence ID" value="SDX93876.1"/>
    <property type="molecule type" value="Genomic_DNA"/>
</dbReference>
<dbReference type="Proteomes" id="UP000183918">
    <property type="component" value="Unassembled WGS sequence"/>
</dbReference>
<feature type="transmembrane region" description="Helical" evidence="1">
    <location>
        <begin position="7"/>
        <end position="26"/>
    </location>
</feature>
<dbReference type="AlphaFoldDB" id="A0A1H3FSA2"/>
<name>A0A1H3FSA2_9FIRM</name>
<evidence type="ECO:0000313" key="3">
    <source>
        <dbReference type="EMBL" id="SDX93876.1"/>
    </source>
</evidence>